<dbReference type="EnsemblPlants" id="KEH28105">
    <property type="protein sequence ID" value="KEH28105"/>
    <property type="gene ID" value="MTR_5g064943"/>
</dbReference>
<reference evidence="2 4" key="2">
    <citation type="journal article" date="2014" name="BMC Genomics">
        <title>An improved genome release (version Mt4.0) for the model legume Medicago truncatula.</title>
        <authorList>
            <person name="Tang H."/>
            <person name="Krishnakumar V."/>
            <person name="Bidwell S."/>
            <person name="Rosen B."/>
            <person name="Chan A."/>
            <person name="Zhou S."/>
            <person name="Gentzbittel L."/>
            <person name="Childs K.L."/>
            <person name="Yandell M."/>
            <person name="Gundlach H."/>
            <person name="Mayer K.F."/>
            <person name="Schwartz D.C."/>
            <person name="Town C.D."/>
        </authorList>
    </citation>
    <scope>GENOME REANNOTATION</scope>
    <source>
        <strain evidence="2">A17</strain>
        <strain evidence="3 4">cv. Jemalong A17</strain>
    </source>
</reference>
<accession>A0A072UQH3</accession>
<organism evidence="2 4">
    <name type="scientific">Medicago truncatula</name>
    <name type="common">Barrel medic</name>
    <name type="synonym">Medicago tribuloides</name>
    <dbReference type="NCBI Taxonomy" id="3880"/>
    <lineage>
        <taxon>Eukaryota</taxon>
        <taxon>Viridiplantae</taxon>
        <taxon>Streptophyta</taxon>
        <taxon>Embryophyta</taxon>
        <taxon>Tracheophyta</taxon>
        <taxon>Spermatophyta</taxon>
        <taxon>Magnoliopsida</taxon>
        <taxon>eudicotyledons</taxon>
        <taxon>Gunneridae</taxon>
        <taxon>Pentapetalae</taxon>
        <taxon>rosids</taxon>
        <taxon>fabids</taxon>
        <taxon>Fabales</taxon>
        <taxon>Fabaceae</taxon>
        <taxon>Papilionoideae</taxon>
        <taxon>50 kb inversion clade</taxon>
        <taxon>NPAAA clade</taxon>
        <taxon>Hologalegina</taxon>
        <taxon>IRL clade</taxon>
        <taxon>Trifolieae</taxon>
        <taxon>Medicago</taxon>
    </lineage>
</organism>
<evidence type="ECO:0000313" key="4">
    <source>
        <dbReference type="Proteomes" id="UP000002051"/>
    </source>
</evidence>
<evidence type="ECO:0000256" key="1">
    <source>
        <dbReference type="SAM" id="MobiDB-lite"/>
    </source>
</evidence>
<gene>
    <name evidence="2" type="ordered locus">MTR_5g064943</name>
</gene>
<evidence type="ECO:0000313" key="2">
    <source>
        <dbReference type="EMBL" id="KEH28105.1"/>
    </source>
</evidence>
<dbReference type="Proteomes" id="UP000002051">
    <property type="component" value="Chromosome 5"/>
</dbReference>
<feature type="region of interest" description="Disordered" evidence="1">
    <location>
        <begin position="28"/>
        <end position="65"/>
    </location>
</feature>
<sequence>MSTKCLAEVESPKKIRHKSPSPILAKAVKKVEPKGKKPSIIADLSDLSSSDSETKYGEIINKRQT</sequence>
<protein>
    <submittedName>
        <fullName evidence="2 3">Uncharacterized protein</fullName>
    </submittedName>
</protein>
<keyword evidence="4" id="KW-1185">Reference proteome</keyword>
<dbReference type="HOGENOM" id="CLU_2853103_0_0_1"/>
<reference evidence="2 4" key="1">
    <citation type="journal article" date="2011" name="Nature">
        <title>The Medicago genome provides insight into the evolution of rhizobial symbioses.</title>
        <authorList>
            <person name="Young N.D."/>
            <person name="Debelle F."/>
            <person name="Oldroyd G.E."/>
            <person name="Geurts R."/>
            <person name="Cannon S.B."/>
            <person name="Udvardi M.K."/>
            <person name="Benedito V.A."/>
            <person name="Mayer K.F."/>
            <person name="Gouzy J."/>
            <person name="Schoof H."/>
            <person name="Van de Peer Y."/>
            <person name="Proost S."/>
            <person name="Cook D.R."/>
            <person name="Meyers B.C."/>
            <person name="Spannagl M."/>
            <person name="Cheung F."/>
            <person name="De Mita S."/>
            <person name="Krishnakumar V."/>
            <person name="Gundlach H."/>
            <person name="Zhou S."/>
            <person name="Mudge J."/>
            <person name="Bharti A.K."/>
            <person name="Murray J.D."/>
            <person name="Naoumkina M.A."/>
            <person name="Rosen B."/>
            <person name="Silverstein K.A."/>
            <person name="Tang H."/>
            <person name="Rombauts S."/>
            <person name="Zhao P.X."/>
            <person name="Zhou P."/>
            <person name="Barbe V."/>
            <person name="Bardou P."/>
            <person name="Bechner M."/>
            <person name="Bellec A."/>
            <person name="Berger A."/>
            <person name="Berges H."/>
            <person name="Bidwell S."/>
            <person name="Bisseling T."/>
            <person name="Choisne N."/>
            <person name="Couloux A."/>
            <person name="Denny R."/>
            <person name="Deshpande S."/>
            <person name="Dai X."/>
            <person name="Doyle J.J."/>
            <person name="Dudez A.M."/>
            <person name="Farmer A.D."/>
            <person name="Fouteau S."/>
            <person name="Franken C."/>
            <person name="Gibelin C."/>
            <person name="Gish J."/>
            <person name="Goldstein S."/>
            <person name="Gonzalez A.J."/>
            <person name="Green P.J."/>
            <person name="Hallab A."/>
            <person name="Hartog M."/>
            <person name="Hua A."/>
            <person name="Humphray S.J."/>
            <person name="Jeong D.H."/>
            <person name="Jing Y."/>
            <person name="Jocker A."/>
            <person name="Kenton S.M."/>
            <person name="Kim D.J."/>
            <person name="Klee K."/>
            <person name="Lai H."/>
            <person name="Lang C."/>
            <person name="Lin S."/>
            <person name="Macmil S.L."/>
            <person name="Magdelenat G."/>
            <person name="Matthews L."/>
            <person name="McCorrison J."/>
            <person name="Monaghan E.L."/>
            <person name="Mun J.H."/>
            <person name="Najar F.Z."/>
            <person name="Nicholson C."/>
            <person name="Noirot C."/>
            <person name="O'Bleness M."/>
            <person name="Paule C.R."/>
            <person name="Poulain J."/>
            <person name="Prion F."/>
            <person name="Qin B."/>
            <person name="Qu C."/>
            <person name="Retzel E.F."/>
            <person name="Riddle C."/>
            <person name="Sallet E."/>
            <person name="Samain S."/>
            <person name="Samson N."/>
            <person name="Sanders I."/>
            <person name="Saurat O."/>
            <person name="Scarpelli C."/>
            <person name="Schiex T."/>
            <person name="Segurens B."/>
            <person name="Severin A.J."/>
            <person name="Sherrier D.J."/>
            <person name="Shi R."/>
            <person name="Sims S."/>
            <person name="Singer S.R."/>
            <person name="Sinharoy S."/>
            <person name="Sterck L."/>
            <person name="Viollet A."/>
            <person name="Wang B.B."/>
            <person name="Wang K."/>
            <person name="Wang M."/>
            <person name="Wang X."/>
            <person name="Warfsmann J."/>
            <person name="Weissenbach J."/>
            <person name="White D.D."/>
            <person name="White J.D."/>
            <person name="Wiley G.B."/>
            <person name="Wincker P."/>
            <person name="Xing Y."/>
            <person name="Yang L."/>
            <person name="Yao Z."/>
            <person name="Ying F."/>
            <person name="Zhai J."/>
            <person name="Zhou L."/>
            <person name="Zuber A."/>
            <person name="Denarie J."/>
            <person name="Dixon R.A."/>
            <person name="May G.D."/>
            <person name="Schwartz D.C."/>
            <person name="Rogers J."/>
            <person name="Quetier F."/>
            <person name="Town C.D."/>
            <person name="Roe B.A."/>
        </authorList>
    </citation>
    <scope>NUCLEOTIDE SEQUENCE [LARGE SCALE GENOMIC DNA]</scope>
    <source>
        <strain evidence="2">A17</strain>
        <strain evidence="3 4">cv. Jemalong A17</strain>
    </source>
</reference>
<name>A0A072UQH3_MEDTR</name>
<reference evidence="3" key="3">
    <citation type="submission" date="2015-04" db="UniProtKB">
        <authorList>
            <consortium name="EnsemblPlants"/>
        </authorList>
    </citation>
    <scope>IDENTIFICATION</scope>
    <source>
        <strain evidence="3">cv. Jemalong A17</strain>
    </source>
</reference>
<dbReference type="AlphaFoldDB" id="A0A072UQH3"/>
<dbReference type="EMBL" id="CM001221">
    <property type="protein sequence ID" value="KEH28105.1"/>
    <property type="molecule type" value="Genomic_DNA"/>
</dbReference>
<evidence type="ECO:0000313" key="3">
    <source>
        <dbReference type="EnsemblPlants" id="KEH28105"/>
    </source>
</evidence>
<proteinExistence type="predicted"/>